<name>A0ABQ4MG73_9BACL</name>
<evidence type="ECO:0000313" key="8">
    <source>
        <dbReference type="Proteomes" id="UP000679992"/>
    </source>
</evidence>
<dbReference type="Gene3D" id="1.10.8.610">
    <property type="entry name" value="SirC, precorrin-2 dehydrogenase, C-terminal helical domain-like"/>
    <property type="match status" value="1"/>
</dbReference>
<dbReference type="RefSeq" id="WP_213656101.1">
    <property type="nucleotide sequence ID" value="NZ_BOSL01000015.1"/>
</dbReference>
<dbReference type="Gene3D" id="3.40.50.720">
    <property type="entry name" value="NAD(P)-binding Rossmann-like Domain"/>
    <property type="match status" value="1"/>
</dbReference>
<proteinExistence type="predicted"/>
<dbReference type="InterPro" id="IPR036291">
    <property type="entry name" value="NAD(P)-bd_dom_sf"/>
</dbReference>
<organism evidence="7 8">
    <name type="scientific">Paenibacillus vini</name>
    <dbReference type="NCBI Taxonomy" id="1476024"/>
    <lineage>
        <taxon>Bacteria</taxon>
        <taxon>Bacillati</taxon>
        <taxon>Bacillota</taxon>
        <taxon>Bacilli</taxon>
        <taxon>Bacillales</taxon>
        <taxon>Paenibacillaceae</taxon>
        <taxon>Paenibacillus</taxon>
    </lineage>
</organism>
<evidence type="ECO:0000256" key="5">
    <source>
        <dbReference type="ARBA" id="ARBA00023244"/>
    </source>
</evidence>
<evidence type="ECO:0000256" key="1">
    <source>
        <dbReference type="ARBA" id="ARBA00005010"/>
    </source>
</evidence>
<accession>A0ABQ4MG73</accession>
<evidence type="ECO:0000256" key="6">
    <source>
        <dbReference type="ARBA" id="ARBA00047561"/>
    </source>
</evidence>
<reference evidence="7 8" key="1">
    <citation type="submission" date="2021-03" db="EMBL/GenBank/DDBJ databases">
        <title>Antimicrobial resistance genes in bacteria isolated from Japanese honey, and their potential for conferring macrolide and lincosamide resistance in the American foulbrood pathogen Paenibacillus larvae.</title>
        <authorList>
            <person name="Okamoto M."/>
            <person name="Kumagai M."/>
            <person name="Kanamori H."/>
            <person name="Takamatsu D."/>
        </authorList>
    </citation>
    <scope>NUCLEOTIDE SEQUENCE [LARGE SCALE GENOMIC DNA]</scope>
    <source>
        <strain evidence="7 8">J42TS3</strain>
    </source>
</reference>
<comment type="pathway">
    <text evidence="1">Porphyrin-containing compound metabolism; siroheme biosynthesis; sirohydrochlorin from precorrin-2: step 1/1.</text>
</comment>
<dbReference type="InterPro" id="IPR028161">
    <property type="entry name" value="Met8-like"/>
</dbReference>
<dbReference type="Proteomes" id="UP000679992">
    <property type="component" value="Unassembled WGS sequence"/>
</dbReference>
<evidence type="ECO:0000256" key="2">
    <source>
        <dbReference type="ARBA" id="ARBA00012400"/>
    </source>
</evidence>
<dbReference type="SUPFAM" id="SSF51735">
    <property type="entry name" value="NAD(P)-binding Rossmann-fold domains"/>
    <property type="match status" value="1"/>
</dbReference>
<keyword evidence="4" id="KW-0520">NAD</keyword>
<keyword evidence="5" id="KW-0627">Porphyrin biosynthesis</keyword>
<comment type="caution">
    <text evidence="7">The sequence shown here is derived from an EMBL/GenBank/DDBJ whole genome shotgun (WGS) entry which is preliminary data.</text>
</comment>
<dbReference type="NCBIfam" id="TIGR01470">
    <property type="entry name" value="cysG_Nterm"/>
    <property type="match status" value="1"/>
</dbReference>
<keyword evidence="3" id="KW-0560">Oxidoreductase</keyword>
<dbReference type="EC" id="1.3.1.76" evidence="2"/>
<evidence type="ECO:0000313" key="7">
    <source>
        <dbReference type="EMBL" id="GIP54990.1"/>
    </source>
</evidence>
<dbReference type="PANTHER" id="PTHR35330:SF1">
    <property type="entry name" value="SIROHEME BIOSYNTHESIS PROTEIN MET8"/>
    <property type="match status" value="1"/>
</dbReference>
<sequence length="215" mass="23609">MTHYVPVMLKLEGRRCVIIGGGPVAERKAASLIEAGAVVVVVAPDATNRLQSDQSAGRLIWEMRNYRKGDLDGAFLAYAATDQPDINDAVVREAERLGIPVNHTGDGSKGSFITPSIVRRGGLILAVSTSGAGPGASRMLSREIDERYGSEYEIYVDFLSFARSVVKGRVQDAGLRAKLYKSLTEMDILASIREGRFHPWSKEELDAWIDQQREE</sequence>
<dbReference type="EMBL" id="BOSL01000015">
    <property type="protein sequence ID" value="GIP54990.1"/>
    <property type="molecule type" value="Genomic_DNA"/>
</dbReference>
<dbReference type="Pfam" id="PF13241">
    <property type="entry name" value="NAD_binding_7"/>
    <property type="match status" value="1"/>
</dbReference>
<dbReference type="InterPro" id="IPR042518">
    <property type="entry name" value="SirC_C"/>
</dbReference>
<evidence type="ECO:0000256" key="4">
    <source>
        <dbReference type="ARBA" id="ARBA00023027"/>
    </source>
</evidence>
<protein>
    <recommendedName>
        <fullName evidence="2">precorrin-2 dehydrogenase</fullName>
        <ecNumber evidence="2">1.3.1.76</ecNumber>
    </recommendedName>
</protein>
<evidence type="ECO:0000256" key="3">
    <source>
        <dbReference type="ARBA" id="ARBA00023002"/>
    </source>
</evidence>
<dbReference type="InterPro" id="IPR006367">
    <property type="entry name" value="Sirohaem_synthase_N"/>
</dbReference>
<keyword evidence="8" id="KW-1185">Reference proteome</keyword>
<dbReference type="SUPFAM" id="SSF75615">
    <property type="entry name" value="Siroheme synthase middle domains-like"/>
    <property type="match status" value="1"/>
</dbReference>
<comment type="catalytic activity">
    <reaction evidence="6">
        <text>precorrin-2 + NAD(+) = sirohydrochlorin + NADH + 2 H(+)</text>
        <dbReference type="Rhea" id="RHEA:15613"/>
        <dbReference type="ChEBI" id="CHEBI:15378"/>
        <dbReference type="ChEBI" id="CHEBI:57540"/>
        <dbReference type="ChEBI" id="CHEBI:57945"/>
        <dbReference type="ChEBI" id="CHEBI:58351"/>
        <dbReference type="ChEBI" id="CHEBI:58827"/>
        <dbReference type="EC" id="1.3.1.76"/>
    </reaction>
</comment>
<dbReference type="PANTHER" id="PTHR35330">
    <property type="entry name" value="SIROHEME BIOSYNTHESIS PROTEIN MET8"/>
    <property type="match status" value="1"/>
</dbReference>
<gene>
    <name evidence="7" type="primary">cysG</name>
    <name evidence="7" type="ORF">J42TS3_40250</name>
</gene>